<dbReference type="InterPro" id="IPR036259">
    <property type="entry name" value="MFS_trans_sf"/>
</dbReference>
<feature type="transmembrane region" description="Helical" evidence="6">
    <location>
        <begin position="115"/>
        <end position="137"/>
    </location>
</feature>
<dbReference type="GO" id="GO:0016020">
    <property type="term" value="C:membrane"/>
    <property type="evidence" value="ECO:0007669"/>
    <property type="project" value="UniProtKB-SubCell"/>
</dbReference>
<dbReference type="Gene3D" id="1.20.1250.20">
    <property type="entry name" value="MFS general substrate transporter like domains"/>
    <property type="match status" value="1"/>
</dbReference>
<dbReference type="PANTHER" id="PTHR42718:SF49">
    <property type="entry name" value="EXPORT PROTEIN"/>
    <property type="match status" value="1"/>
</dbReference>
<dbReference type="PRINTS" id="PR01035">
    <property type="entry name" value="TCRTETA"/>
</dbReference>
<evidence type="ECO:0000313" key="8">
    <source>
        <dbReference type="EMBL" id="VVE61077.1"/>
    </source>
</evidence>
<feature type="region of interest" description="Disordered" evidence="5">
    <location>
        <begin position="640"/>
        <end position="685"/>
    </location>
</feature>
<feature type="transmembrane region" description="Helical" evidence="6">
    <location>
        <begin position="212"/>
        <end position="230"/>
    </location>
</feature>
<feature type="transmembrane region" description="Helical" evidence="6">
    <location>
        <begin position="90"/>
        <end position="109"/>
    </location>
</feature>
<dbReference type="AlphaFoldDB" id="A0A5E4ZK65"/>
<keyword evidence="4 6" id="KW-0472">Membrane</keyword>
<feature type="compositionally biased region" description="Low complexity" evidence="5">
    <location>
        <begin position="641"/>
        <end position="654"/>
    </location>
</feature>
<organism evidence="8 9">
    <name type="scientific">Pandoraea anapnoica</name>
    <dbReference type="NCBI Taxonomy" id="2508301"/>
    <lineage>
        <taxon>Bacteria</taxon>
        <taxon>Pseudomonadati</taxon>
        <taxon>Pseudomonadota</taxon>
        <taxon>Betaproteobacteria</taxon>
        <taxon>Burkholderiales</taxon>
        <taxon>Burkholderiaceae</taxon>
        <taxon>Pandoraea</taxon>
    </lineage>
</organism>
<dbReference type="PANTHER" id="PTHR42718">
    <property type="entry name" value="MAJOR FACILITATOR SUPERFAMILY MULTIDRUG TRANSPORTER MFSC"/>
    <property type="match status" value="1"/>
</dbReference>
<dbReference type="Gene3D" id="1.20.1720.10">
    <property type="entry name" value="Multidrug resistance protein D"/>
    <property type="match status" value="1"/>
</dbReference>
<name>A0A5E4ZK65_9BURK</name>
<feature type="transmembrane region" description="Helical" evidence="6">
    <location>
        <begin position="344"/>
        <end position="364"/>
    </location>
</feature>
<feature type="transmembrane region" description="Helical" evidence="6">
    <location>
        <begin position="411"/>
        <end position="435"/>
    </location>
</feature>
<feature type="transmembrane region" description="Helical" evidence="6">
    <location>
        <begin position="149"/>
        <end position="167"/>
    </location>
</feature>
<proteinExistence type="predicted"/>
<sequence>MSTQNPDNASNASAASSSTGSLALLLTASTGCAMTVLDTNVVGVVLPTISTQLHASFAQVQWVIGAYVLCFAALLLPAGSIADRFGRRRVFLCGITGFAAASLACGLSPTAQWLYIARAAQGVGAAFLLAPALAIIGHGFHEKEARARAWGLWGMVMGLTMVLSPLIGGVIGDTLGWRWAFHVNVPICAALALAVVRIVPESKAEGQRRVDIPGIALFASAMFCVTWALIAAPAAGWTSPGILTRFAAGAVLFAIFAGVERSRAQPMLDLSLFRSWPFAGATLAMFSYAACAQVMASLLPQFLQNARGESVLGAGIAMLPFAIAMLLLPQIGRRLSARLPSHRILVLGLALTGLGNAAMAYVSVQGLSHSALSLTGAMFVLGSGGGLLNGETQKAIMGTIARDRAGMASGISTTFRFSGILLGYTALGAVLSAGVHRSVAAHVPALVGSAQSDLATRLDFADAISAGDFSQALHLYPDSLGHALLDAGRSAYASGFSGAFLAAGVFAVLCALAVHLSMGRAEVEETSVAPSPALRKSWRTTPSRHPASRRQSPRESRQAPDAMPTPGRRHPPTQSPKVAVAARCRKPRGPVTAPSPAGPTPQALTTPPPEYPSGCGCRTPCATDVARRLGCESRADGICNPAGTAPAAPARGPGCLHLAPPTAPPSPIPASPATPSDSHPARVRV</sequence>
<keyword evidence="3 6" id="KW-1133">Transmembrane helix</keyword>
<evidence type="ECO:0000256" key="3">
    <source>
        <dbReference type="ARBA" id="ARBA00022989"/>
    </source>
</evidence>
<gene>
    <name evidence="8" type="ORF">PAN31117_00457</name>
</gene>
<accession>A0A5E4ZK65</accession>
<feature type="transmembrane region" description="Helical" evidence="6">
    <location>
        <begin position="370"/>
        <end position="390"/>
    </location>
</feature>
<dbReference type="InterPro" id="IPR011701">
    <property type="entry name" value="MFS"/>
</dbReference>
<evidence type="ECO:0000256" key="6">
    <source>
        <dbReference type="SAM" id="Phobius"/>
    </source>
</evidence>
<dbReference type="Pfam" id="PF07690">
    <property type="entry name" value="MFS_1"/>
    <property type="match status" value="1"/>
</dbReference>
<feature type="transmembrane region" description="Helical" evidence="6">
    <location>
        <begin position="60"/>
        <end position="78"/>
    </location>
</feature>
<evidence type="ECO:0000256" key="5">
    <source>
        <dbReference type="SAM" id="MobiDB-lite"/>
    </source>
</evidence>
<dbReference type="InterPro" id="IPR001958">
    <property type="entry name" value="Tet-R_TetA/multi-R_MdtG-like"/>
</dbReference>
<evidence type="ECO:0000256" key="1">
    <source>
        <dbReference type="ARBA" id="ARBA00004141"/>
    </source>
</evidence>
<feature type="transmembrane region" description="Helical" evidence="6">
    <location>
        <begin position="179"/>
        <end position="200"/>
    </location>
</feature>
<dbReference type="PROSITE" id="PS50850">
    <property type="entry name" value="MFS"/>
    <property type="match status" value="1"/>
</dbReference>
<dbReference type="EMBL" id="CABPSP010000001">
    <property type="protein sequence ID" value="VVE61077.1"/>
    <property type="molecule type" value="Genomic_DNA"/>
</dbReference>
<evidence type="ECO:0000256" key="4">
    <source>
        <dbReference type="ARBA" id="ARBA00023136"/>
    </source>
</evidence>
<dbReference type="CDD" id="cd17321">
    <property type="entry name" value="MFS_MMR_MDR_like"/>
    <property type="match status" value="1"/>
</dbReference>
<feature type="domain" description="Major facilitator superfamily (MFS) profile" evidence="7">
    <location>
        <begin position="24"/>
        <end position="522"/>
    </location>
</feature>
<evidence type="ECO:0000256" key="2">
    <source>
        <dbReference type="ARBA" id="ARBA00022692"/>
    </source>
</evidence>
<dbReference type="SUPFAM" id="SSF103473">
    <property type="entry name" value="MFS general substrate transporter"/>
    <property type="match status" value="1"/>
</dbReference>
<evidence type="ECO:0000259" key="7">
    <source>
        <dbReference type="PROSITE" id="PS50850"/>
    </source>
</evidence>
<feature type="region of interest" description="Disordered" evidence="5">
    <location>
        <begin position="522"/>
        <end position="613"/>
    </location>
</feature>
<keyword evidence="2 6" id="KW-0812">Transmembrane</keyword>
<keyword evidence="9" id="KW-1185">Reference proteome</keyword>
<feature type="transmembrane region" description="Helical" evidence="6">
    <location>
        <begin position="491"/>
        <end position="514"/>
    </location>
</feature>
<feature type="compositionally biased region" description="Pro residues" evidence="5">
    <location>
        <begin position="661"/>
        <end position="672"/>
    </location>
</feature>
<reference evidence="8 9" key="1">
    <citation type="submission" date="2019-08" db="EMBL/GenBank/DDBJ databases">
        <authorList>
            <person name="Peeters C."/>
        </authorList>
    </citation>
    <scope>NUCLEOTIDE SEQUENCE [LARGE SCALE GENOMIC DNA]</scope>
    <source>
        <strain evidence="8 9">LMG 31117</strain>
    </source>
</reference>
<evidence type="ECO:0000313" key="9">
    <source>
        <dbReference type="Proteomes" id="UP000383122"/>
    </source>
</evidence>
<dbReference type="InterPro" id="IPR020846">
    <property type="entry name" value="MFS_dom"/>
</dbReference>
<feature type="transmembrane region" description="Helical" evidence="6">
    <location>
        <begin position="311"/>
        <end position="332"/>
    </location>
</feature>
<feature type="transmembrane region" description="Helical" evidence="6">
    <location>
        <begin position="242"/>
        <end position="259"/>
    </location>
</feature>
<feature type="transmembrane region" description="Helical" evidence="6">
    <location>
        <begin position="280"/>
        <end position="299"/>
    </location>
</feature>
<dbReference type="GO" id="GO:0022857">
    <property type="term" value="F:transmembrane transporter activity"/>
    <property type="evidence" value="ECO:0007669"/>
    <property type="project" value="InterPro"/>
</dbReference>
<dbReference type="Proteomes" id="UP000383122">
    <property type="component" value="Unassembled WGS sequence"/>
</dbReference>
<comment type="subcellular location">
    <subcellularLocation>
        <location evidence="1">Membrane</location>
        <topology evidence="1">Multi-pass membrane protein</topology>
    </subcellularLocation>
</comment>
<protein>
    <submittedName>
        <fullName evidence="8">MFS transporter</fullName>
    </submittedName>
</protein>